<organism evidence="2 3">
    <name type="scientific">Hydnomerulius pinastri MD-312</name>
    <dbReference type="NCBI Taxonomy" id="994086"/>
    <lineage>
        <taxon>Eukaryota</taxon>
        <taxon>Fungi</taxon>
        <taxon>Dikarya</taxon>
        <taxon>Basidiomycota</taxon>
        <taxon>Agaricomycotina</taxon>
        <taxon>Agaricomycetes</taxon>
        <taxon>Agaricomycetidae</taxon>
        <taxon>Boletales</taxon>
        <taxon>Boletales incertae sedis</taxon>
        <taxon>Leucogyrophana</taxon>
    </lineage>
</organism>
<evidence type="ECO:0000313" key="3">
    <source>
        <dbReference type="Proteomes" id="UP000053820"/>
    </source>
</evidence>
<accession>A0A0C9W8F8</accession>
<protein>
    <submittedName>
        <fullName evidence="2">Uncharacterized protein</fullName>
    </submittedName>
</protein>
<dbReference type="EMBL" id="KN839891">
    <property type="protein sequence ID" value="KIJ59316.1"/>
    <property type="molecule type" value="Genomic_DNA"/>
</dbReference>
<proteinExistence type="predicted"/>
<evidence type="ECO:0000313" key="2">
    <source>
        <dbReference type="EMBL" id="KIJ59316.1"/>
    </source>
</evidence>
<gene>
    <name evidence="2" type="ORF">HYDPIDRAFT_33314</name>
</gene>
<name>A0A0C9W8F8_9AGAM</name>
<feature type="region of interest" description="Disordered" evidence="1">
    <location>
        <begin position="1"/>
        <end position="24"/>
    </location>
</feature>
<dbReference type="OrthoDB" id="429813at2759"/>
<evidence type="ECO:0000256" key="1">
    <source>
        <dbReference type="SAM" id="MobiDB-lite"/>
    </source>
</evidence>
<dbReference type="HOGENOM" id="CLU_1722616_0_0_1"/>
<keyword evidence="3" id="KW-1185">Reference proteome</keyword>
<dbReference type="Gene3D" id="3.40.50.720">
    <property type="entry name" value="NAD(P)-binding Rossmann-like Domain"/>
    <property type="match status" value="1"/>
</dbReference>
<dbReference type="Proteomes" id="UP000053820">
    <property type="component" value="Unassembled WGS sequence"/>
</dbReference>
<dbReference type="AlphaFoldDB" id="A0A0C9W8F8"/>
<reference evidence="2 3" key="1">
    <citation type="submission" date="2014-04" db="EMBL/GenBank/DDBJ databases">
        <title>Evolutionary Origins and Diversification of the Mycorrhizal Mutualists.</title>
        <authorList>
            <consortium name="DOE Joint Genome Institute"/>
            <consortium name="Mycorrhizal Genomics Consortium"/>
            <person name="Kohler A."/>
            <person name="Kuo A."/>
            <person name="Nagy L.G."/>
            <person name="Floudas D."/>
            <person name="Copeland A."/>
            <person name="Barry K.W."/>
            <person name="Cichocki N."/>
            <person name="Veneault-Fourrey C."/>
            <person name="LaButti K."/>
            <person name="Lindquist E.A."/>
            <person name="Lipzen A."/>
            <person name="Lundell T."/>
            <person name="Morin E."/>
            <person name="Murat C."/>
            <person name="Riley R."/>
            <person name="Ohm R."/>
            <person name="Sun H."/>
            <person name="Tunlid A."/>
            <person name="Henrissat B."/>
            <person name="Grigoriev I.V."/>
            <person name="Hibbett D.S."/>
            <person name="Martin F."/>
        </authorList>
    </citation>
    <scope>NUCLEOTIDE SEQUENCE [LARGE SCALE GENOMIC DNA]</scope>
    <source>
        <strain evidence="2 3">MD-312</strain>
    </source>
</reference>
<sequence length="152" mass="16876">MDESPGSRRLCSRRRFRAEGTASNAERRRLSLLLGSMSLSPSKTLSSNRNLKNNDLSTVSFQDWFARLEKRAEGASSEDPSLPAIKLLEFFRGMACSDQISRSQSAETDAGGIANFDTSKSQFVSQTMARMQAVGDAEAGLWVRYWCSKGFF</sequence>